<protein>
    <submittedName>
        <fullName evidence="1">Uncharacterized protein</fullName>
    </submittedName>
</protein>
<reference evidence="1 2" key="1">
    <citation type="submission" date="2019-05" db="EMBL/GenBank/DDBJ databases">
        <title>Another draft genome of Portunus trituberculatus and its Hox gene families provides insights of decapod evolution.</title>
        <authorList>
            <person name="Jeong J.-H."/>
            <person name="Song I."/>
            <person name="Kim S."/>
            <person name="Choi T."/>
            <person name="Kim D."/>
            <person name="Ryu S."/>
            <person name="Kim W."/>
        </authorList>
    </citation>
    <scope>NUCLEOTIDE SEQUENCE [LARGE SCALE GENOMIC DNA]</scope>
    <source>
        <tissue evidence="1">Muscle</tissue>
    </source>
</reference>
<keyword evidence="2" id="KW-1185">Reference proteome</keyword>
<accession>A0A5B7K2A7</accession>
<organism evidence="1 2">
    <name type="scientific">Portunus trituberculatus</name>
    <name type="common">Swimming crab</name>
    <name type="synonym">Neptunus trituberculatus</name>
    <dbReference type="NCBI Taxonomy" id="210409"/>
    <lineage>
        <taxon>Eukaryota</taxon>
        <taxon>Metazoa</taxon>
        <taxon>Ecdysozoa</taxon>
        <taxon>Arthropoda</taxon>
        <taxon>Crustacea</taxon>
        <taxon>Multicrustacea</taxon>
        <taxon>Malacostraca</taxon>
        <taxon>Eumalacostraca</taxon>
        <taxon>Eucarida</taxon>
        <taxon>Decapoda</taxon>
        <taxon>Pleocyemata</taxon>
        <taxon>Brachyura</taxon>
        <taxon>Eubrachyura</taxon>
        <taxon>Portunoidea</taxon>
        <taxon>Portunidae</taxon>
        <taxon>Portuninae</taxon>
        <taxon>Portunus</taxon>
    </lineage>
</organism>
<dbReference type="EMBL" id="VSRR010125515">
    <property type="protein sequence ID" value="MPD01036.1"/>
    <property type="molecule type" value="Genomic_DNA"/>
</dbReference>
<dbReference type="Proteomes" id="UP000324222">
    <property type="component" value="Unassembled WGS sequence"/>
</dbReference>
<sequence length="32" mass="3761">MIGFITYSSSVQFYLMGEGEARLLFLWLFLDI</sequence>
<gene>
    <name evidence="1" type="ORF">E2C01_096547</name>
</gene>
<proteinExistence type="predicted"/>
<evidence type="ECO:0000313" key="2">
    <source>
        <dbReference type="Proteomes" id="UP000324222"/>
    </source>
</evidence>
<evidence type="ECO:0000313" key="1">
    <source>
        <dbReference type="EMBL" id="MPD01036.1"/>
    </source>
</evidence>
<name>A0A5B7K2A7_PORTR</name>
<dbReference type="AlphaFoldDB" id="A0A5B7K2A7"/>
<comment type="caution">
    <text evidence="1">The sequence shown here is derived from an EMBL/GenBank/DDBJ whole genome shotgun (WGS) entry which is preliminary data.</text>
</comment>